<protein>
    <submittedName>
        <fullName evidence="2">Sporulation protein YqfD</fullName>
    </submittedName>
</protein>
<accession>A0A9D1GCW2</accession>
<evidence type="ECO:0000313" key="3">
    <source>
        <dbReference type="Proteomes" id="UP000886833"/>
    </source>
</evidence>
<gene>
    <name evidence="2" type="ORF">IAB59_05190</name>
</gene>
<dbReference type="AlphaFoldDB" id="A0A9D1GCW2"/>
<reference evidence="2" key="1">
    <citation type="submission" date="2020-10" db="EMBL/GenBank/DDBJ databases">
        <authorList>
            <person name="Gilroy R."/>
        </authorList>
    </citation>
    <scope>NUCLEOTIDE SEQUENCE</scope>
    <source>
        <strain evidence="2">CHK195-26880</strain>
    </source>
</reference>
<dbReference type="Pfam" id="PF06898">
    <property type="entry name" value="YqfD"/>
    <property type="match status" value="1"/>
</dbReference>
<comment type="caution">
    <text evidence="2">The sequence shown here is derived from an EMBL/GenBank/DDBJ whole genome shotgun (WGS) entry which is preliminary data.</text>
</comment>
<reference evidence="2" key="2">
    <citation type="journal article" date="2021" name="PeerJ">
        <title>Extensive microbial diversity within the chicken gut microbiome revealed by metagenomics and culture.</title>
        <authorList>
            <person name="Gilroy R."/>
            <person name="Ravi A."/>
            <person name="Getino M."/>
            <person name="Pursley I."/>
            <person name="Horton D.L."/>
            <person name="Alikhan N.F."/>
            <person name="Baker D."/>
            <person name="Gharbi K."/>
            <person name="Hall N."/>
            <person name="Watson M."/>
            <person name="Adriaenssens E.M."/>
            <person name="Foster-Nyarko E."/>
            <person name="Jarju S."/>
            <person name="Secka A."/>
            <person name="Antonio M."/>
            <person name="Oren A."/>
            <person name="Chaudhuri R.R."/>
            <person name="La Ragione R."/>
            <person name="Hildebrand F."/>
            <person name="Pallen M.J."/>
        </authorList>
    </citation>
    <scope>NUCLEOTIDE SEQUENCE</scope>
    <source>
        <strain evidence="2">CHK195-26880</strain>
    </source>
</reference>
<evidence type="ECO:0000256" key="1">
    <source>
        <dbReference type="SAM" id="Phobius"/>
    </source>
</evidence>
<dbReference type="EMBL" id="DVKQ01000065">
    <property type="protein sequence ID" value="HIT37849.1"/>
    <property type="molecule type" value="Genomic_DNA"/>
</dbReference>
<organism evidence="2 3">
    <name type="scientific">Candidatus Onthousia faecipullorum</name>
    <dbReference type="NCBI Taxonomy" id="2840887"/>
    <lineage>
        <taxon>Bacteria</taxon>
        <taxon>Bacillati</taxon>
        <taxon>Bacillota</taxon>
        <taxon>Bacilli</taxon>
        <taxon>Candidatus Onthousia</taxon>
    </lineage>
</organism>
<sequence length="392" mass="45990">MSSYILKITGKRIDTFIMLLVRFSINFKMVKRGKDYIIIEVLEEDYEKLLKINTTYKIEIVKRKGLLNIIHFIKMRKLFIIIVLLGFAFFNLLTNLVFSIKVIDTDSELREIILADLEELGLKKYNFKISYKEKEKIEEKILEKEKDILEWIEIEEKGVSYEVKLIRRVKDDIKKETEPRDIIAKKTGLVTRIEAESGEVVTKKNAYVKKGDTLISGLIKNNGNIVSKTRAIGHVYAEIWYKVSLSLPRNYHEEIKTGKNKTVLEISFLSDDIALTDFDKYKHSKDTKTVLYKHPLLPISINLTKKEEVKTTDIDFSENYEEHIKPLAIEKLKNKLGSDIKIFSEKVLKKEENTDRIDIEIFFKVEEDITSYKSLKDFNIEEENKKIEEESR</sequence>
<keyword evidence="1" id="KW-1133">Transmembrane helix</keyword>
<keyword evidence="1" id="KW-0812">Transmembrane</keyword>
<keyword evidence="1" id="KW-0472">Membrane</keyword>
<dbReference type="InterPro" id="IPR010690">
    <property type="entry name" value="YqfD"/>
</dbReference>
<evidence type="ECO:0000313" key="2">
    <source>
        <dbReference type="EMBL" id="HIT37849.1"/>
    </source>
</evidence>
<dbReference type="Proteomes" id="UP000886833">
    <property type="component" value="Unassembled WGS sequence"/>
</dbReference>
<name>A0A9D1GCW2_9FIRM</name>
<proteinExistence type="predicted"/>
<feature type="transmembrane region" description="Helical" evidence="1">
    <location>
        <begin position="78"/>
        <end position="98"/>
    </location>
</feature>